<comment type="caution">
    <text evidence="3">The sequence shown here is derived from an EMBL/GenBank/DDBJ whole genome shotgun (WGS) entry which is preliminary data.</text>
</comment>
<dbReference type="AlphaFoldDB" id="A0A1F2WRS3"/>
<accession>A0A1F2WRS3</accession>
<protein>
    <recommendedName>
        <fullName evidence="2">Amidohydrolase-related domain-containing protein</fullName>
    </recommendedName>
</protein>
<evidence type="ECO:0000313" key="3">
    <source>
        <dbReference type="EMBL" id="OFW59584.1"/>
    </source>
</evidence>
<reference evidence="3 4" key="1">
    <citation type="journal article" date="2016" name="Nat. Commun.">
        <title>Thousands of microbial genomes shed light on interconnected biogeochemical processes in an aquifer system.</title>
        <authorList>
            <person name="Anantharaman K."/>
            <person name="Brown C.T."/>
            <person name="Hug L.A."/>
            <person name="Sharon I."/>
            <person name="Castelle C.J."/>
            <person name="Probst A.J."/>
            <person name="Thomas B.C."/>
            <person name="Singh A."/>
            <person name="Wilkins M.J."/>
            <person name="Karaoz U."/>
            <person name="Brodie E.L."/>
            <person name="Williams K.H."/>
            <person name="Hubbard S.S."/>
            <person name="Banfield J.F."/>
        </authorList>
    </citation>
    <scope>NUCLEOTIDE SEQUENCE [LARGE SCALE GENOMIC DNA]</scope>
</reference>
<keyword evidence="1" id="KW-0456">Lyase</keyword>
<organism evidence="3 4">
    <name type="scientific">Candidatus Solincola sediminis</name>
    <dbReference type="NCBI Taxonomy" id="1797199"/>
    <lineage>
        <taxon>Bacteria</taxon>
        <taxon>Bacillati</taxon>
        <taxon>Actinomycetota</taxon>
        <taxon>Candidatus Geothermincolia</taxon>
        <taxon>Candidatus Geothermincolales</taxon>
        <taxon>Candidatus Geothermincolaceae</taxon>
        <taxon>Candidatus Solincola</taxon>
    </lineage>
</organism>
<dbReference type="PANTHER" id="PTHR21240">
    <property type="entry name" value="2-AMINO-3-CARBOXYLMUCONATE-6-SEMIALDEHYDE DECARBOXYLASE"/>
    <property type="match status" value="1"/>
</dbReference>
<dbReference type="Pfam" id="PF04909">
    <property type="entry name" value="Amidohydro_2"/>
    <property type="match status" value="1"/>
</dbReference>
<dbReference type="GO" id="GO:0016787">
    <property type="term" value="F:hydrolase activity"/>
    <property type="evidence" value="ECO:0007669"/>
    <property type="project" value="InterPro"/>
</dbReference>
<dbReference type="InterPro" id="IPR032465">
    <property type="entry name" value="ACMSD"/>
</dbReference>
<dbReference type="Gene3D" id="3.20.20.140">
    <property type="entry name" value="Metal-dependent hydrolases"/>
    <property type="match status" value="1"/>
</dbReference>
<dbReference type="STRING" id="1797197.A2Y75_01205"/>
<dbReference type="PANTHER" id="PTHR21240:SF19">
    <property type="entry name" value="CATALYTIC_ HYDROLASE"/>
    <property type="match status" value="1"/>
</dbReference>
<gene>
    <name evidence="3" type="ORF">A2Y75_01205</name>
</gene>
<dbReference type="InterPro" id="IPR032466">
    <property type="entry name" value="Metal_Hydrolase"/>
</dbReference>
<dbReference type="InterPro" id="IPR006680">
    <property type="entry name" value="Amidohydro-rel"/>
</dbReference>
<name>A0A1F2WRS3_9ACTN</name>
<evidence type="ECO:0000256" key="1">
    <source>
        <dbReference type="ARBA" id="ARBA00023239"/>
    </source>
</evidence>
<dbReference type="GO" id="GO:0016831">
    <property type="term" value="F:carboxy-lyase activity"/>
    <property type="evidence" value="ECO:0007669"/>
    <property type="project" value="InterPro"/>
</dbReference>
<proteinExistence type="predicted"/>
<dbReference type="SUPFAM" id="SSF51556">
    <property type="entry name" value="Metallo-dependent hydrolases"/>
    <property type="match status" value="1"/>
</dbReference>
<sequence length="312" mass="35089">MIIDSHVHISGKGWFHPSLTLGAARITAAAMARSTGEGQNLSELAVKSERYLTNATAEKLVPMMDGAGIDKACVFSVDFGLLTGEPEVGIEEQNRQVAQAAEDFPGRLIPFFTIDPRRPQAVEMFSRAVKEWGMKGLKFHPTSGYYASDPVCYPLYEKCMEYGLPVLIHAGAINAPLKTRYAMPIYVDDVAADFPELPIIIAHVGLGMWQEALHIAGMKPNIHFDISAWQMFFAFYPKDFYRMLRRAINSVGPWRVFYGSDSPMVDFIVPMERWVRAVREPKLASMPEISFTEEEKEIVMGRGFARLMKLDR</sequence>
<evidence type="ECO:0000259" key="2">
    <source>
        <dbReference type="Pfam" id="PF04909"/>
    </source>
</evidence>
<dbReference type="EMBL" id="MELK01000013">
    <property type="protein sequence ID" value="OFW59584.1"/>
    <property type="molecule type" value="Genomic_DNA"/>
</dbReference>
<dbReference type="Proteomes" id="UP000177876">
    <property type="component" value="Unassembled WGS sequence"/>
</dbReference>
<evidence type="ECO:0000313" key="4">
    <source>
        <dbReference type="Proteomes" id="UP000177876"/>
    </source>
</evidence>
<dbReference type="CDD" id="cd01292">
    <property type="entry name" value="metallo-dependent_hydrolases"/>
    <property type="match status" value="1"/>
</dbReference>
<feature type="domain" description="Amidohydrolase-related" evidence="2">
    <location>
        <begin position="87"/>
        <end position="300"/>
    </location>
</feature>